<dbReference type="Gene3D" id="1.10.260.40">
    <property type="entry name" value="lambda repressor-like DNA-binding domains"/>
    <property type="match status" value="1"/>
</dbReference>
<gene>
    <name evidence="2" type="ORF">EXN75_00325</name>
</gene>
<evidence type="ECO:0000259" key="1">
    <source>
        <dbReference type="PROSITE" id="PS50943"/>
    </source>
</evidence>
<dbReference type="Proteomes" id="UP000297872">
    <property type="component" value="Unassembled WGS sequence"/>
</dbReference>
<dbReference type="RefSeq" id="WP_134842413.1">
    <property type="nucleotide sequence ID" value="NZ_SGVY01000001.1"/>
</dbReference>
<accession>A0A4Y8VVJ5</accession>
<dbReference type="EMBL" id="SGVY01000001">
    <property type="protein sequence ID" value="TFH84629.1"/>
    <property type="molecule type" value="Genomic_DNA"/>
</dbReference>
<dbReference type="OrthoDB" id="1081711at2"/>
<dbReference type="InterPro" id="IPR001387">
    <property type="entry name" value="Cro/C1-type_HTH"/>
</dbReference>
<sequence>MSPSHWSLAQQARNGGVTQAQLAELLKVNQAFISKIETCERRLDIIELHHICQVLGISFVDFIQEVDRDILCKREEESYITIKDFKKIRYGKN</sequence>
<dbReference type="SUPFAM" id="SSF47413">
    <property type="entry name" value="lambda repressor-like DNA-binding domains"/>
    <property type="match status" value="1"/>
</dbReference>
<organism evidence="2 3">
    <name type="scientific">Segatella hominis</name>
    <dbReference type="NCBI Taxonomy" id="2518605"/>
    <lineage>
        <taxon>Bacteria</taxon>
        <taxon>Pseudomonadati</taxon>
        <taxon>Bacteroidota</taxon>
        <taxon>Bacteroidia</taxon>
        <taxon>Bacteroidales</taxon>
        <taxon>Prevotellaceae</taxon>
        <taxon>Segatella</taxon>
    </lineage>
</organism>
<dbReference type="PROSITE" id="PS50943">
    <property type="entry name" value="HTH_CROC1"/>
    <property type="match status" value="1"/>
</dbReference>
<proteinExistence type="predicted"/>
<evidence type="ECO:0000313" key="2">
    <source>
        <dbReference type="EMBL" id="TFH84629.1"/>
    </source>
</evidence>
<comment type="caution">
    <text evidence="2">The sequence shown here is derived from an EMBL/GenBank/DDBJ whole genome shotgun (WGS) entry which is preliminary data.</text>
</comment>
<reference evidence="2 3" key="1">
    <citation type="submission" date="2019-02" db="EMBL/GenBank/DDBJ databases">
        <title>Draft Genome Sequence of the Prevotella sp. BCRC 81118, Isolated from Human Feces.</title>
        <authorList>
            <person name="Huang C.-H."/>
        </authorList>
    </citation>
    <scope>NUCLEOTIDE SEQUENCE [LARGE SCALE GENOMIC DNA]</scope>
    <source>
        <strain evidence="2 3">BCRC 81118</strain>
    </source>
</reference>
<dbReference type="SMART" id="SM00530">
    <property type="entry name" value="HTH_XRE"/>
    <property type="match status" value="1"/>
</dbReference>
<protein>
    <submittedName>
        <fullName evidence="2">XRE family transcriptional regulator</fullName>
    </submittedName>
</protein>
<dbReference type="InterPro" id="IPR010982">
    <property type="entry name" value="Lambda_DNA-bd_dom_sf"/>
</dbReference>
<name>A0A4Y8VVJ5_9BACT</name>
<keyword evidence="3" id="KW-1185">Reference proteome</keyword>
<evidence type="ECO:0000313" key="3">
    <source>
        <dbReference type="Proteomes" id="UP000297872"/>
    </source>
</evidence>
<dbReference type="GeneID" id="302997221"/>
<dbReference type="CDD" id="cd00093">
    <property type="entry name" value="HTH_XRE"/>
    <property type="match status" value="1"/>
</dbReference>
<feature type="domain" description="HTH cro/C1-type" evidence="1">
    <location>
        <begin position="16"/>
        <end position="62"/>
    </location>
</feature>
<dbReference type="GO" id="GO:0003677">
    <property type="term" value="F:DNA binding"/>
    <property type="evidence" value="ECO:0007669"/>
    <property type="project" value="InterPro"/>
</dbReference>
<dbReference type="AlphaFoldDB" id="A0A4Y8VVJ5"/>
<dbReference type="Pfam" id="PF01381">
    <property type="entry name" value="HTH_3"/>
    <property type="match status" value="1"/>
</dbReference>